<dbReference type="Proteomes" id="UP001158576">
    <property type="component" value="Chromosome 2"/>
</dbReference>
<dbReference type="EMBL" id="OU015567">
    <property type="protein sequence ID" value="CAG5109600.1"/>
    <property type="molecule type" value="Genomic_DNA"/>
</dbReference>
<feature type="transmembrane region" description="Helical" evidence="1">
    <location>
        <begin position="119"/>
        <end position="140"/>
    </location>
</feature>
<accession>A0ABN7T1S6</accession>
<gene>
    <name evidence="2" type="ORF">OKIOD_LOCUS12885</name>
</gene>
<evidence type="ECO:0000313" key="3">
    <source>
        <dbReference type="Proteomes" id="UP001158576"/>
    </source>
</evidence>
<evidence type="ECO:0000313" key="2">
    <source>
        <dbReference type="EMBL" id="CAG5109600.1"/>
    </source>
</evidence>
<keyword evidence="1" id="KW-0812">Transmembrane</keyword>
<reference evidence="2 3" key="1">
    <citation type="submission" date="2021-04" db="EMBL/GenBank/DDBJ databases">
        <authorList>
            <person name="Bliznina A."/>
        </authorList>
    </citation>
    <scope>NUCLEOTIDE SEQUENCE [LARGE SCALE GENOMIC DNA]</scope>
</reference>
<protein>
    <submittedName>
        <fullName evidence="2">Oidioi.mRNA.OKI2018_I69.chr2.g4120.t1.cds</fullName>
    </submittedName>
</protein>
<sequence length="398" mass="46362">MNTTVYSDFLSLGKNMEEFDMRHNFGNVDKFKPPYKTYVAMLIAGYEAYEAGKFGSRGFFDEIGTFRAKSKALLEIFLRYSEYYSNTPRNLSNDALFDSYCWPNSKKDPLVFRDSEYRFAFYTIVLPISGLMLCYSKIVFMVRKSYKLIALVMKGLGKHEPSLLSQKLPMHPDEWIPVFRRFTDEQWGAHFNPDHFDSVDDPRFESAVKNFLFVERTADFDNDSIFMAEKFKLPNLLGEGMIKGRQIATLAVPEWQEHISEIELRQILNECVATAIITAIVSRYVCLHPKCRLLLKDDKAIFPHIRYFHPEQLKENSVGRRKRKAAWKYRSLDNMDDCPAGKKFLFGFKDKDSNFYEKVSTSETTVLYTSRHINATPTQFEHPIPVHNFPAHYDSDSD</sequence>
<evidence type="ECO:0000256" key="1">
    <source>
        <dbReference type="SAM" id="Phobius"/>
    </source>
</evidence>
<keyword evidence="3" id="KW-1185">Reference proteome</keyword>
<proteinExistence type="predicted"/>
<keyword evidence="1" id="KW-0472">Membrane</keyword>
<name>A0ABN7T1S6_OIKDI</name>
<organism evidence="2 3">
    <name type="scientific">Oikopleura dioica</name>
    <name type="common">Tunicate</name>
    <dbReference type="NCBI Taxonomy" id="34765"/>
    <lineage>
        <taxon>Eukaryota</taxon>
        <taxon>Metazoa</taxon>
        <taxon>Chordata</taxon>
        <taxon>Tunicata</taxon>
        <taxon>Appendicularia</taxon>
        <taxon>Copelata</taxon>
        <taxon>Oikopleuridae</taxon>
        <taxon>Oikopleura</taxon>
    </lineage>
</organism>
<keyword evidence="1" id="KW-1133">Transmembrane helix</keyword>